<organism evidence="1 2">
    <name type="scientific">Platanthera zijinensis</name>
    <dbReference type="NCBI Taxonomy" id="2320716"/>
    <lineage>
        <taxon>Eukaryota</taxon>
        <taxon>Viridiplantae</taxon>
        <taxon>Streptophyta</taxon>
        <taxon>Embryophyta</taxon>
        <taxon>Tracheophyta</taxon>
        <taxon>Spermatophyta</taxon>
        <taxon>Magnoliopsida</taxon>
        <taxon>Liliopsida</taxon>
        <taxon>Asparagales</taxon>
        <taxon>Orchidaceae</taxon>
        <taxon>Orchidoideae</taxon>
        <taxon>Orchideae</taxon>
        <taxon>Orchidinae</taxon>
        <taxon>Platanthera</taxon>
    </lineage>
</organism>
<dbReference type="GO" id="GO:0033730">
    <property type="term" value="F:arogenate dehydrogenase (NADP+) activity"/>
    <property type="evidence" value="ECO:0007669"/>
    <property type="project" value="InterPro"/>
</dbReference>
<proteinExistence type="predicted"/>
<dbReference type="Proteomes" id="UP001418222">
    <property type="component" value="Unassembled WGS sequence"/>
</dbReference>
<keyword evidence="2" id="KW-1185">Reference proteome</keyword>
<dbReference type="InterPro" id="IPR045011">
    <property type="entry name" value="TYRAAT1/2"/>
</dbReference>
<accession>A0AAP0BPR2</accession>
<dbReference type="PANTHER" id="PTHR43207:SF3">
    <property type="entry name" value="AROGENATE DEHYDROGENASE 1, CHLOROPLASTIC-LIKE"/>
    <property type="match status" value="1"/>
</dbReference>
<dbReference type="AlphaFoldDB" id="A0AAP0BPR2"/>
<dbReference type="GO" id="GO:0006571">
    <property type="term" value="P:tyrosine biosynthetic process"/>
    <property type="evidence" value="ECO:0007669"/>
    <property type="project" value="InterPro"/>
</dbReference>
<gene>
    <name evidence="1" type="ORF">KSP39_PZI006692</name>
</gene>
<protein>
    <submittedName>
        <fullName evidence="1">Uncharacterized protein</fullName>
    </submittedName>
</protein>
<dbReference type="PANTHER" id="PTHR43207">
    <property type="entry name" value="AROGENATE DEHYDROGENASE-RELATED"/>
    <property type="match status" value="1"/>
</dbReference>
<name>A0AAP0BPR2_9ASPA</name>
<comment type="caution">
    <text evidence="1">The sequence shown here is derived from an EMBL/GenBank/DDBJ whole genome shotgun (WGS) entry which is preliminary data.</text>
</comment>
<sequence>MISLRPAAGDTAAHPMFWPESGRNGWRRPPFVSDQVRIREHGVCDKYLAIFHIEGCSMVDMSCYEHGRIAAKTHFLTHTTPLADGEAGDCFSNSERDAHAKIHM</sequence>
<reference evidence="1 2" key="1">
    <citation type="journal article" date="2022" name="Nat. Plants">
        <title>Genomes of leafy and leafless Platanthera orchids illuminate the evolution of mycoheterotrophy.</title>
        <authorList>
            <person name="Li M.H."/>
            <person name="Liu K.W."/>
            <person name="Li Z."/>
            <person name="Lu H.C."/>
            <person name="Ye Q.L."/>
            <person name="Zhang D."/>
            <person name="Wang J.Y."/>
            <person name="Li Y.F."/>
            <person name="Zhong Z.M."/>
            <person name="Liu X."/>
            <person name="Yu X."/>
            <person name="Liu D.K."/>
            <person name="Tu X.D."/>
            <person name="Liu B."/>
            <person name="Hao Y."/>
            <person name="Liao X.Y."/>
            <person name="Jiang Y.T."/>
            <person name="Sun W.H."/>
            <person name="Chen J."/>
            <person name="Chen Y.Q."/>
            <person name="Ai Y."/>
            <person name="Zhai J.W."/>
            <person name="Wu S.S."/>
            <person name="Zhou Z."/>
            <person name="Hsiao Y.Y."/>
            <person name="Wu W.L."/>
            <person name="Chen Y.Y."/>
            <person name="Lin Y.F."/>
            <person name="Hsu J.L."/>
            <person name="Li C.Y."/>
            <person name="Wang Z.W."/>
            <person name="Zhao X."/>
            <person name="Zhong W.Y."/>
            <person name="Ma X.K."/>
            <person name="Ma L."/>
            <person name="Huang J."/>
            <person name="Chen G.Z."/>
            <person name="Huang M.Z."/>
            <person name="Huang L."/>
            <person name="Peng D.H."/>
            <person name="Luo Y.B."/>
            <person name="Zou S.Q."/>
            <person name="Chen S.P."/>
            <person name="Lan S."/>
            <person name="Tsai W.C."/>
            <person name="Van de Peer Y."/>
            <person name="Liu Z.J."/>
        </authorList>
    </citation>
    <scope>NUCLEOTIDE SEQUENCE [LARGE SCALE GENOMIC DNA]</scope>
    <source>
        <strain evidence="1">Lor287</strain>
    </source>
</reference>
<evidence type="ECO:0000313" key="2">
    <source>
        <dbReference type="Proteomes" id="UP001418222"/>
    </source>
</evidence>
<dbReference type="EMBL" id="JBBWWQ010000005">
    <property type="protein sequence ID" value="KAK8946934.1"/>
    <property type="molecule type" value="Genomic_DNA"/>
</dbReference>
<evidence type="ECO:0000313" key="1">
    <source>
        <dbReference type="EMBL" id="KAK8946934.1"/>
    </source>
</evidence>